<dbReference type="InterPro" id="IPR006474">
    <property type="entry name" value="Helicase_Cas3_CRISPR-ass_core"/>
</dbReference>
<name>A0A538U3P3_UNCEI</name>
<dbReference type="EMBL" id="VBPB01000221">
    <property type="protein sequence ID" value="TMQ70495.1"/>
    <property type="molecule type" value="Genomic_DNA"/>
</dbReference>
<accession>A0A538U3P3</accession>
<dbReference type="AlphaFoldDB" id="A0A538U3P3"/>
<dbReference type="Pfam" id="PF22590">
    <property type="entry name" value="Cas3-like_C_2"/>
    <property type="match status" value="1"/>
</dbReference>
<keyword evidence="1" id="KW-0547">Nucleotide-binding</keyword>
<organism evidence="7 8">
    <name type="scientific">Eiseniibacteriota bacterium</name>
    <dbReference type="NCBI Taxonomy" id="2212470"/>
    <lineage>
        <taxon>Bacteria</taxon>
        <taxon>Candidatus Eiseniibacteriota</taxon>
    </lineage>
</organism>
<evidence type="ECO:0000256" key="5">
    <source>
        <dbReference type="ARBA" id="ARBA00023118"/>
    </source>
</evidence>
<feature type="domain" description="CRISPR-associated nuclease/helicase Cas3" evidence="6">
    <location>
        <begin position="236"/>
        <end position="349"/>
    </location>
</feature>
<dbReference type="PANTHER" id="PTHR47963">
    <property type="entry name" value="DEAD-BOX ATP-DEPENDENT RNA HELICASE 47, MITOCHONDRIAL"/>
    <property type="match status" value="1"/>
</dbReference>
<keyword evidence="3" id="KW-0347">Helicase</keyword>
<evidence type="ECO:0000313" key="7">
    <source>
        <dbReference type="EMBL" id="TMQ70495.1"/>
    </source>
</evidence>
<gene>
    <name evidence="7" type="primary">cas3</name>
    <name evidence="7" type="ORF">E6K81_12445</name>
</gene>
<sequence>MSLFEAGRVDGLYFVLPTRSAATQMHRRVYEAARRAFATPTAVVLAVPGYPRVDDVQGERLPPFEVLWPDHGRFRFRGWAAENPKRFLAGCIVVGTVDQVLLSSLMVGHAHLRATTLLRHLLVVDEVHASDAYMTRILEDVLARHWTAGGHAILLSATLGSEARTRLRAPGEHLKPPPLAEAEATPYPLITHRGHLEQTVAIASDSLGRAIELQIRPWLEDPEALAREALAAALRGAKVLVIRNTVNDCVTTQVAIEQLAHANAGRDILFTCSGVSAPHHARFARADRQVLDLALEARIGKDRHDGGCVVVATQTVQQSLDLDADVMFSDVCPADVLLQRLGRLHRHERSRPEGFEKPRGFVIVPSCRDLGVLLGDSGVPRNHHGLGLVYPDLRILEATLRLIEKHQEWRIPEMNRHLVESSLHSSILASIANEGGRRWQAHTNHVIGTERGHQRQGELNLVDWSKPYAEMSFPSEEHIMTRLGEGDRLVHFLPPVLGPFGNAVDELVLRAWWVAKVPSDAELAENVSSAGGVTRFRFGGMAFVYDRLGLRPDKARSKERSDDDGP</sequence>
<protein>
    <submittedName>
        <fullName evidence="7">CRISPR-associated helicase Cas3</fullName>
    </submittedName>
</protein>
<proteinExistence type="predicted"/>
<evidence type="ECO:0000256" key="2">
    <source>
        <dbReference type="ARBA" id="ARBA00022801"/>
    </source>
</evidence>
<dbReference type="InterPro" id="IPR050547">
    <property type="entry name" value="DEAD_box_RNA_helicases"/>
</dbReference>
<evidence type="ECO:0000313" key="8">
    <source>
        <dbReference type="Proteomes" id="UP000319771"/>
    </source>
</evidence>
<evidence type="ECO:0000259" key="6">
    <source>
        <dbReference type="Pfam" id="PF22590"/>
    </source>
</evidence>
<dbReference type="GO" id="GO:0051607">
    <property type="term" value="P:defense response to virus"/>
    <property type="evidence" value="ECO:0007669"/>
    <property type="project" value="UniProtKB-KW"/>
</dbReference>
<dbReference type="GO" id="GO:0003723">
    <property type="term" value="F:RNA binding"/>
    <property type="evidence" value="ECO:0007669"/>
    <property type="project" value="TreeGrafter"/>
</dbReference>
<dbReference type="GO" id="GO:0016787">
    <property type="term" value="F:hydrolase activity"/>
    <property type="evidence" value="ECO:0007669"/>
    <property type="project" value="UniProtKB-KW"/>
</dbReference>
<dbReference type="Proteomes" id="UP000319771">
    <property type="component" value="Unassembled WGS sequence"/>
</dbReference>
<evidence type="ECO:0000256" key="4">
    <source>
        <dbReference type="ARBA" id="ARBA00022840"/>
    </source>
</evidence>
<keyword evidence="2" id="KW-0378">Hydrolase</keyword>
<keyword evidence="5" id="KW-0051">Antiviral defense</keyword>
<dbReference type="PANTHER" id="PTHR47963:SF9">
    <property type="entry name" value="CRISPR-ASSOCIATED ENDONUCLEASE_HELICASE CAS3"/>
    <property type="match status" value="1"/>
</dbReference>
<dbReference type="NCBIfam" id="TIGR01587">
    <property type="entry name" value="cas3_core"/>
    <property type="match status" value="1"/>
</dbReference>
<evidence type="ECO:0000256" key="1">
    <source>
        <dbReference type="ARBA" id="ARBA00022741"/>
    </source>
</evidence>
<comment type="caution">
    <text evidence="7">The sequence shown here is derived from an EMBL/GenBank/DDBJ whole genome shotgun (WGS) entry which is preliminary data.</text>
</comment>
<keyword evidence="4" id="KW-0067">ATP-binding</keyword>
<dbReference type="GO" id="GO:0003724">
    <property type="term" value="F:RNA helicase activity"/>
    <property type="evidence" value="ECO:0007669"/>
    <property type="project" value="TreeGrafter"/>
</dbReference>
<dbReference type="InterPro" id="IPR054712">
    <property type="entry name" value="Cas3-like_dom"/>
</dbReference>
<dbReference type="InterPro" id="IPR027417">
    <property type="entry name" value="P-loop_NTPase"/>
</dbReference>
<reference evidence="7 8" key="1">
    <citation type="journal article" date="2019" name="Nat. Microbiol.">
        <title>Mediterranean grassland soil C-N compound turnover is dependent on rainfall and depth, and is mediated by genomically divergent microorganisms.</title>
        <authorList>
            <person name="Diamond S."/>
            <person name="Andeer P.F."/>
            <person name="Li Z."/>
            <person name="Crits-Christoph A."/>
            <person name="Burstein D."/>
            <person name="Anantharaman K."/>
            <person name="Lane K.R."/>
            <person name="Thomas B.C."/>
            <person name="Pan C."/>
            <person name="Northen T.R."/>
            <person name="Banfield J.F."/>
        </authorList>
    </citation>
    <scope>NUCLEOTIDE SEQUENCE [LARGE SCALE GENOMIC DNA]</scope>
    <source>
        <strain evidence="7">WS_11</strain>
    </source>
</reference>
<dbReference type="GO" id="GO:0005524">
    <property type="term" value="F:ATP binding"/>
    <property type="evidence" value="ECO:0007669"/>
    <property type="project" value="UniProtKB-KW"/>
</dbReference>
<dbReference type="SUPFAM" id="SSF52540">
    <property type="entry name" value="P-loop containing nucleoside triphosphate hydrolases"/>
    <property type="match status" value="1"/>
</dbReference>
<evidence type="ECO:0000256" key="3">
    <source>
        <dbReference type="ARBA" id="ARBA00022806"/>
    </source>
</evidence>